<reference evidence="5" key="1">
    <citation type="journal article" date="2020" name="Gigascience">
        <title>An improved pig reference genome sequence to enable pig genetics and genomics research.</title>
        <authorList>
            <person name="Warr A."/>
            <person name="Affara N."/>
            <person name="Aken B."/>
            <person name="Beiki H."/>
            <person name="Bickhart D.M."/>
            <person name="Billis K."/>
            <person name="Chow W."/>
            <person name="Eory L."/>
            <person name="Finlayson H.A."/>
            <person name="Flicek P."/>
            <person name="Giron C.G."/>
            <person name="Griffin D.K."/>
            <person name="Hall R."/>
            <person name="Hannum G."/>
            <person name="Hourlier T."/>
            <person name="Howe K."/>
            <person name="Hume D.A."/>
            <person name="Izuogu O."/>
            <person name="Kim K."/>
            <person name="Koren S."/>
            <person name="Liu H."/>
            <person name="Manchanda N."/>
            <person name="Martin F.J."/>
            <person name="Nonneman D.J."/>
            <person name="O'Connor R.E."/>
            <person name="Phillippy A.M."/>
            <person name="Rohrer G.A."/>
            <person name="Rosen B.D."/>
            <person name="Rund L.A."/>
            <person name="Sargent C.A."/>
            <person name="Schook L.B."/>
            <person name="Schroeder S.G."/>
            <person name="Schwartz A.S."/>
            <person name="Skinner B.M."/>
            <person name="Talbot R."/>
            <person name="Tseng E."/>
            <person name="Tuggle C.K."/>
            <person name="Watson M."/>
            <person name="Smith T.P.L."/>
            <person name="Archibald A.L."/>
        </authorList>
    </citation>
    <scope>NUCLEOTIDE SEQUENCE [LARGE SCALE GENOMIC DNA]</scope>
    <source>
        <strain evidence="5">Duroc</strain>
    </source>
</reference>
<dbReference type="InterPro" id="IPR005633">
    <property type="entry name" value="Ribosomal_uL23_N"/>
</dbReference>
<proteinExistence type="inferred from homology"/>
<evidence type="ECO:0000259" key="4">
    <source>
        <dbReference type="Pfam" id="PF03939"/>
    </source>
</evidence>
<dbReference type="GlyGen" id="A0A8W4FMK5">
    <property type="glycosylation" value="1 site"/>
</dbReference>
<evidence type="ECO:0000313" key="6">
    <source>
        <dbReference type="Proteomes" id="UP000008227"/>
    </source>
</evidence>
<keyword evidence="2" id="KW-0689">Ribosomal protein</keyword>
<protein>
    <recommendedName>
        <fullName evidence="4">Large ribosomal subunit protein uL23 N-terminal domain-containing protein</fullName>
    </recommendedName>
</protein>
<evidence type="ECO:0000256" key="1">
    <source>
        <dbReference type="ARBA" id="ARBA00006700"/>
    </source>
</evidence>
<feature type="domain" description="Large ribosomal subunit protein uL23 N-terminal" evidence="4">
    <location>
        <begin position="19"/>
        <end position="69"/>
    </location>
</feature>
<dbReference type="Gene3D" id="3.30.70.330">
    <property type="match status" value="1"/>
</dbReference>
<dbReference type="AlphaFoldDB" id="A0A8W4FMK5"/>
<name>A0A8W4FMK5_PIG</name>
<dbReference type="Ensembl" id="ENSSSCT00000042886.2">
    <property type="protein sequence ID" value="ENSSSCP00000079544.1"/>
    <property type="gene ID" value="ENSSSCG00000026941.3"/>
</dbReference>
<comment type="similarity">
    <text evidence="1">Belongs to the universal ribosomal protein uL23 family.</text>
</comment>
<accession>A0A8W4FMK5</accession>
<reference evidence="5" key="2">
    <citation type="submission" date="2025-08" db="UniProtKB">
        <authorList>
            <consortium name="Ensembl"/>
        </authorList>
    </citation>
    <scope>IDENTIFICATION</scope>
</reference>
<dbReference type="GO" id="GO:0022625">
    <property type="term" value="C:cytosolic large ribosomal subunit"/>
    <property type="evidence" value="ECO:0000318"/>
    <property type="project" value="GO_Central"/>
</dbReference>
<dbReference type="Pfam" id="PF00276">
    <property type="entry name" value="Ribosomal_L23"/>
    <property type="match status" value="1"/>
</dbReference>
<keyword evidence="6" id="KW-1185">Reference proteome</keyword>
<dbReference type="GO" id="GO:0006412">
    <property type="term" value="P:translation"/>
    <property type="evidence" value="ECO:0007669"/>
    <property type="project" value="InterPro"/>
</dbReference>
<dbReference type="PANTHER" id="PTHR11620">
    <property type="entry name" value="60S RIBOSOMAL PROTEIN L23A"/>
    <property type="match status" value="1"/>
</dbReference>
<dbReference type="InterPro" id="IPR012678">
    <property type="entry name" value="Ribosomal_uL23/eL15/eS24_sf"/>
</dbReference>
<evidence type="ECO:0000313" key="5">
    <source>
        <dbReference type="Ensembl" id="ENSSSCP00000079544.1"/>
    </source>
</evidence>
<dbReference type="Pfam" id="PF03939">
    <property type="entry name" value="Ribosomal_L23eN"/>
    <property type="match status" value="1"/>
</dbReference>
<dbReference type="InterPro" id="IPR013025">
    <property type="entry name" value="Ribosomal_uL23-like"/>
</dbReference>
<organism evidence="5 6">
    <name type="scientific">Sus scrofa</name>
    <name type="common">Pig</name>
    <dbReference type="NCBI Taxonomy" id="9823"/>
    <lineage>
        <taxon>Eukaryota</taxon>
        <taxon>Metazoa</taxon>
        <taxon>Chordata</taxon>
        <taxon>Craniata</taxon>
        <taxon>Vertebrata</taxon>
        <taxon>Euteleostomi</taxon>
        <taxon>Mammalia</taxon>
        <taxon>Eutheria</taxon>
        <taxon>Laurasiatheria</taxon>
        <taxon>Artiodactyla</taxon>
        <taxon>Suina</taxon>
        <taxon>Suidae</taxon>
        <taxon>Sus</taxon>
    </lineage>
</organism>
<keyword evidence="3" id="KW-0687">Ribonucleoprotein</keyword>
<evidence type="ECO:0000256" key="2">
    <source>
        <dbReference type="ARBA" id="ARBA00022980"/>
    </source>
</evidence>
<evidence type="ECO:0000256" key="3">
    <source>
        <dbReference type="ARBA" id="ARBA00023274"/>
    </source>
</evidence>
<dbReference type="InterPro" id="IPR012677">
    <property type="entry name" value="Nucleotide-bd_a/b_plait_sf"/>
</dbReference>
<reference evidence="5" key="3">
    <citation type="submission" date="2025-09" db="UniProtKB">
        <authorList>
            <consortium name="Ensembl"/>
        </authorList>
    </citation>
    <scope>IDENTIFICATION</scope>
</reference>
<dbReference type="SUPFAM" id="SSF54189">
    <property type="entry name" value="Ribosomal proteins S24e, L23 and L15e"/>
    <property type="match status" value="1"/>
</dbReference>
<dbReference type="GeneTree" id="ENSGT00950000182901"/>
<sequence length="141" mass="16144">RVPKAKKEAPTPPEVQAKASTATLTATHTHTHTHTHTRTDLIWMSPTFLWPQTLRLWRQPKYPWKSAPRRNKLDHCAIIKFPLTRSALKKTDDNTPVFTMDVKANKHQIKQAVKKLYDIDLAKVNPLISLMERRGICSTGS</sequence>
<dbReference type="GO" id="GO:0003735">
    <property type="term" value="F:structural constituent of ribosome"/>
    <property type="evidence" value="ECO:0000318"/>
    <property type="project" value="GO_Central"/>
</dbReference>
<dbReference type="Proteomes" id="UP000008227">
    <property type="component" value="Chromosome 10"/>
</dbReference>